<sequence>MSAHIIRPLVSLDYEFLSSVVDDWWGGRPVRALVHRIFFDHLNASSFAIGPSDAVQAFLIGFVSQSDPKVAYIHFVGVSPAARAGGLARMLYEHFFNVVSAQGCTEVRSITSAVNTGSIAFHRKLGFTLLPGSGEIGGVPVTLDYAGEGQHRVLFRKAL</sequence>
<organism evidence="2 3">
    <name type="scientific">Collimonas fungivorans (strain Ter331)</name>
    <dbReference type="NCBI Taxonomy" id="1005048"/>
    <lineage>
        <taxon>Bacteria</taxon>
        <taxon>Pseudomonadati</taxon>
        <taxon>Pseudomonadota</taxon>
        <taxon>Betaproteobacteria</taxon>
        <taxon>Burkholderiales</taxon>
        <taxon>Oxalobacteraceae</taxon>
        <taxon>Collimonas</taxon>
    </lineage>
</organism>
<dbReference type="RefSeq" id="WP_014007655.1">
    <property type="nucleotide sequence ID" value="NC_015856.1"/>
</dbReference>
<name>G0AAX9_COLFT</name>
<dbReference type="Proteomes" id="UP000008392">
    <property type="component" value="Chromosome"/>
</dbReference>
<evidence type="ECO:0000259" key="1">
    <source>
        <dbReference type="PROSITE" id="PS51186"/>
    </source>
</evidence>
<dbReference type="PROSITE" id="PS51186">
    <property type="entry name" value="GNAT"/>
    <property type="match status" value="1"/>
</dbReference>
<reference evidence="3" key="6">
    <citation type="submission" date="2011-05" db="EMBL/GenBank/DDBJ databases">
        <title>Complete sequence of Collimonas fungivorans Ter331.</title>
        <authorList>
            <person name="Leveau J.H."/>
        </authorList>
    </citation>
    <scope>NUCLEOTIDE SEQUENCE [LARGE SCALE GENOMIC DNA]</scope>
    <source>
        <strain evidence="3">Ter331</strain>
    </source>
</reference>
<proteinExistence type="predicted"/>
<dbReference type="eggNOG" id="COG0456">
    <property type="taxonomic scope" value="Bacteria"/>
</dbReference>
<reference evidence="2 3" key="3">
    <citation type="journal article" date="2008" name="FEMS Microbiol. Ecol.">
        <title>Identification and characterization of genes underlying chitinolysis in Collimonas fungivorans Ter331.</title>
        <authorList>
            <person name="Fritsche K."/>
            <person name="de Boer W."/>
            <person name="Gerards S."/>
            <person name="van den Berg M."/>
            <person name="van Veen J.A."/>
            <person name="Leveau J.H."/>
        </authorList>
    </citation>
    <scope>NUCLEOTIDE SEQUENCE [LARGE SCALE GENOMIC DNA]</scope>
    <source>
        <strain evidence="2 3">Ter331</strain>
    </source>
</reference>
<dbReference type="EMBL" id="CP002745">
    <property type="protein sequence ID" value="AEK63503.1"/>
    <property type="molecule type" value="Genomic_DNA"/>
</dbReference>
<protein>
    <recommendedName>
        <fullName evidence="1">N-acetyltransferase domain-containing protein</fullName>
    </recommendedName>
</protein>
<dbReference type="GO" id="GO:0016747">
    <property type="term" value="F:acyltransferase activity, transferring groups other than amino-acyl groups"/>
    <property type="evidence" value="ECO:0007669"/>
    <property type="project" value="InterPro"/>
</dbReference>
<reference evidence="2 3" key="2">
    <citation type="journal article" date="2006" name="J. Microbiol. Methods">
        <title>Genomic flank-sequencing of plasposon insertion sites for rapid identification of functional genes.</title>
        <authorList>
            <person name="Leveau J.H."/>
            <person name="Gerards S."/>
            <person name="Fritsche K."/>
            <person name="Zondag G."/>
            <person name="van Veen J.A."/>
        </authorList>
    </citation>
    <scope>NUCLEOTIDE SEQUENCE [LARGE SCALE GENOMIC DNA]</scope>
    <source>
        <strain evidence="2 3">Ter331</strain>
    </source>
</reference>
<gene>
    <name evidence="2" type="primary">yqjY</name>
    <name evidence="2" type="ordered locus">CFU_3679</name>
</gene>
<dbReference type="InterPro" id="IPR016181">
    <property type="entry name" value="Acyl_CoA_acyltransferase"/>
</dbReference>
<dbReference type="AlphaFoldDB" id="G0AAX9"/>
<dbReference type="PIRSF" id="PIRSF037663">
    <property type="entry name" value="Acetyltransf_GNAT_prd"/>
    <property type="match status" value="1"/>
</dbReference>
<dbReference type="SUPFAM" id="SSF55729">
    <property type="entry name" value="Acyl-CoA N-acyltransferases (Nat)"/>
    <property type="match status" value="1"/>
</dbReference>
<reference evidence="2 3" key="4">
    <citation type="journal article" date="2010" name="Environ. Microbiol.">
        <title>The bacterial genus Collimonas: mycophagy, weathering and other adaptive solutions to life in oligotrophic soil environments.</title>
        <authorList>
            <person name="Leveau J.H."/>
            <person name="Uroz S."/>
            <person name="de Boer W."/>
        </authorList>
    </citation>
    <scope>NUCLEOTIDE SEQUENCE [LARGE SCALE GENOMIC DNA]</scope>
    <source>
        <strain evidence="2 3">Ter331</strain>
    </source>
</reference>
<dbReference type="CDD" id="cd04301">
    <property type="entry name" value="NAT_SF"/>
    <property type="match status" value="1"/>
</dbReference>
<dbReference type="Pfam" id="PF00583">
    <property type="entry name" value="Acetyltransf_1"/>
    <property type="match status" value="1"/>
</dbReference>
<dbReference type="Gene3D" id="3.40.630.30">
    <property type="match status" value="1"/>
</dbReference>
<reference evidence="2 3" key="5">
    <citation type="journal article" date="2011" name="ISME J.">
        <title>Dual transcriptional profiling of a bacterial/fungal confrontation: Collimonas fungivorans versus Aspergillus niger.</title>
        <authorList>
            <person name="Mela F."/>
            <person name="Fritsche K."/>
            <person name="de Boer W."/>
            <person name="van Veen J.A."/>
            <person name="de Graaff L.H."/>
            <person name="van den Berg M."/>
            <person name="Leveau J.H."/>
        </authorList>
    </citation>
    <scope>NUCLEOTIDE SEQUENCE [LARGE SCALE GENOMIC DNA]</scope>
    <source>
        <strain evidence="2 3">Ter331</strain>
    </source>
</reference>
<accession>G0AAX9</accession>
<dbReference type="HOGENOM" id="CLU_117563_0_0_4"/>
<dbReference type="InterPro" id="IPR000182">
    <property type="entry name" value="GNAT_dom"/>
</dbReference>
<dbReference type="InterPro" id="IPR017255">
    <property type="entry name" value="AcTrfase_GNAT_prd"/>
</dbReference>
<evidence type="ECO:0000313" key="3">
    <source>
        <dbReference type="Proteomes" id="UP000008392"/>
    </source>
</evidence>
<feature type="domain" description="N-acetyltransferase" evidence="1">
    <location>
        <begin position="4"/>
        <end position="146"/>
    </location>
</feature>
<reference evidence="2 3" key="1">
    <citation type="journal article" date="2004" name="Environ. Microbiol.">
        <title>Phylogeny-function analysis of (meta)genomic libraries: screening for expression of ribosomal RNA genes by large-insert library fluorescent in situ hybridization (LIL-FISH).</title>
        <authorList>
            <person name="Leveau J.H."/>
            <person name="Gerards S."/>
            <person name="de Boer W."/>
            <person name="van Veen J.A."/>
        </authorList>
    </citation>
    <scope>NUCLEOTIDE SEQUENCE [LARGE SCALE GENOMIC DNA]</scope>
    <source>
        <strain evidence="2 3">Ter331</strain>
    </source>
</reference>
<keyword evidence="3" id="KW-1185">Reference proteome</keyword>
<dbReference type="KEGG" id="cfu:CFU_3679"/>
<evidence type="ECO:0000313" key="2">
    <source>
        <dbReference type="EMBL" id="AEK63503.1"/>
    </source>
</evidence>